<accession>A0A1H2X5H0</accession>
<dbReference type="STRING" id="89784.SAMN04489725_11848"/>
<organism evidence="1 2">
    <name type="scientific">Alicyclobacillus hesperidum</name>
    <dbReference type="NCBI Taxonomy" id="89784"/>
    <lineage>
        <taxon>Bacteria</taxon>
        <taxon>Bacillati</taxon>
        <taxon>Bacillota</taxon>
        <taxon>Bacilli</taxon>
        <taxon>Bacillales</taxon>
        <taxon>Alicyclobacillaceae</taxon>
        <taxon>Alicyclobacillus</taxon>
    </lineage>
</organism>
<dbReference type="AlphaFoldDB" id="A0A1H2X5H0"/>
<sequence>MCGSGSGGGEKIDARPVLTNTQPRPCYHRLAKLLWAESCGSCETFLWISGTIIRGKVVFPYRISHQICYNQGWLILFYAPSKVSS</sequence>
<name>A0A1H2X5H0_9BACL</name>
<protein>
    <submittedName>
        <fullName evidence="1">Uncharacterized protein</fullName>
    </submittedName>
</protein>
<proteinExistence type="predicted"/>
<evidence type="ECO:0000313" key="2">
    <source>
        <dbReference type="Proteomes" id="UP000182589"/>
    </source>
</evidence>
<dbReference type="Proteomes" id="UP000182589">
    <property type="component" value="Unassembled WGS sequence"/>
</dbReference>
<dbReference type="EMBL" id="FNOJ01000018">
    <property type="protein sequence ID" value="SDW88028.1"/>
    <property type="molecule type" value="Genomic_DNA"/>
</dbReference>
<keyword evidence="2" id="KW-1185">Reference proteome</keyword>
<reference evidence="2" key="1">
    <citation type="submission" date="2016-10" db="EMBL/GenBank/DDBJ databases">
        <authorList>
            <person name="Varghese N."/>
        </authorList>
    </citation>
    <scope>NUCLEOTIDE SEQUENCE [LARGE SCALE GENOMIC DNA]</scope>
    <source>
        <strain evidence="2">DSM 12489</strain>
    </source>
</reference>
<gene>
    <name evidence="1" type="ORF">SAMN04489725_11848</name>
</gene>
<evidence type="ECO:0000313" key="1">
    <source>
        <dbReference type="EMBL" id="SDW88028.1"/>
    </source>
</evidence>